<keyword evidence="3" id="KW-1185">Reference proteome</keyword>
<name>A0AAW1PPB8_9CHLO</name>
<evidence type="ECO:0008006" key="4">
    <source>
        <dbReference type="Google" id="ProtNLM"/>
    </source>
</evidence>
<gene>
    <name evidence="2" type="ORF">WJX72_002197</name>
</gene>
<dbReference type="AlphaFoldDB" id="A0AAW1PPB8"/>
<dbReference type="Proteomes" id="UP001489004">
    <property type="component" value="Unassembled WGS sequence"/>
</dbReference>
<accession>A0AAW1PPB8</accession>
<organism evidence="2 3">
    <name type="scientific">[Myrmecia] bisecta</name>
    <dbReference type="NCBI Taxonomy" id="41462"/>
    <lineage>
        <taxon>Eukaryota</taxon>
        <taxon>Viridiplantae</taxon>
        <taxon>Chlorophyta</taxon>
        <taxon>core chlorophytes</taxon>
        <taxon>Trebouxiophyceae</taxon>
        <taxon>Trebouxiales</taxon>
        <taxon>Trebouxiaceae</taxon>
        <taxon>Myrmecia</taxon>
    </lineage>
</organism>
<feature type="compositionally biased region" description="Basic residues" evidence="1">
    <location>
        <begin position="163"/>
        <end position="176"/>
    </location>
</feature>
<evidence type="ECO:0000313" key="2">
    <source>
        <dbReference type="EMBL" id="KAK9809944.1"/>
    </source>
</evidence>
<dbReference type="EMBL" id="JALJOR010000010">
    <property type="protein sequence ID" value="KAK9809944.1"/>
    <property type="molecule type" value="Genomic_DNA"/>
</dbReference>
<proteinExistence type="predicted"/>
<feature type="region of interest" description="Disordered" evidence="1">
    <location>
        <begin position="146"/>
        <end position="185"/>
    </location>
</feature>
<sequence length="241" mass="24649">MAAEPLWPHTATSNSLKRPLSATCGQATLETLWVKPQGAEACVECPLCGIALLASAVEAHFQAEHPLDAPQPLPAPVGTEACPGDVANQAANAEAATPAAATWPASNTSLRNFNSHEVVSAAAIAASMGRLAEALGQSPYGLAGAKDTSPAKLSLPGAPGSRGAKHASNHGSAKRAKQGDQAAKPGDAFQLQAQGQQGAPQACHRCPICNMEFDSRASNAAINLHIDDCLQGCCQDDVDVF</sequence>
<dbReference type="Gene3D" id="3.30.160.60">
    <property type="entry name" value="Classic Zinc Finger"/>
    <property type="match status" value="1"/>
</dbReference>
<evidence type="ECO:0000256" key="1">
    <source>
        <dbReference type="SAM" id="MobiDB-lite"/>
    </source>
</evidence>
<reference evidence="2 3" key="1">
    <citation type="journal article" date="2024" name="Nat. Commun.">
        <title>Phylogenomics reveals the evolutionary origins of lichenization in chlorophyte algae.</title>
        <authorList>
            <person name="Puginier C."/>
            <person name="Libourel C."/>
            <person name="Otte J."/>
            <person name="Skaloud P."/>
            <person name="Haon M."/>
            <person name="Grisel S."/>
            <person name="Petersen M."/>
            <person name="Berrin J.G."/>
            <person name="Delaux P.M."/>
            <person name="Dal Grande F."/>
            <person name="Keller J."/>
        </authorList>
    </citation>
    <scope>NUCLEOTIDE SEQUENCE [LARGE SCALE GENOMIC DNA]</scope>
    <source>
        <strain evidence="2 3">SAG 2043</strain>
    </source>
</reference>
<protein>
    <recommendedName>
        <fullName evidence="4">UBZ4-type domain-containing protein</fullName>
    </recommendedName>
</protein>
<evidence type="ECO:0000313" key="3">
    <source>
        <dbReference type="Proteomes" id="UP001489004"/>
    </source>
</evidence>
<comment type="caution">
    <text evidence="2">The sequence shown here is derived from an EMBL/GenBank/DDBJ whole genome shotgun (WGS) entry which is preliminary data.</text>
</comment>